<gene>
    <name evidence="7" type="ORF">HW564_04380</name>
</gene>
<dbReference type="GO" id="GO:0046210">
    <property type="term" value="P:nitric oxide catabolic process"/>
    <property type="evidence" value="ECO:0007669"/>
    <property type="project" value="TreeGrafter"/>
</dbReference>
<evidence type="ECO:0000256" key="2">
    <source>
        <dbReference type="ARBA" id="ARBA00022621"/>
    </source>
</evidence>
<dbReference type="GO" id="GO:0005344">
    <property type="term" value="F:oxygen carrier activity"/>
    <property type="evidence" value="ECO:0007669"/>
    <property type="project" value="UniProtKB-KW"/>
</dbReference>
<dbReference type="Pfam" id="PF00042">
    <property type="entry name" value="Globin"/>
    <property type="match status" value="1"/>
</dbReference>
<dbReference type="GO" id="GO:0020037">
    <property type="term" value="F:heme binding"/>
    <property type="evidence" value="ECO:0007669"/>
    <property type="project" value="InterPro"/>
</dbReference>
<keyword evidence="1 5" id="KW-0349">Heme</keyword>
<comment type="similarity">
    <text evidence="5">Belongs to the globin family.</text>
</comment>
<dbReference type="GO" id="GO:0019825">
    <property type="term" value="F:oxygen binding"/>
    <property type="evidence" value="ECO:0007669"/>
    <property type="project" value="InterPro"/>
</dbReference>
<reference evidence="7 8" key="1">
    <citation type="journal article" date="2020" name="Proc. Natl. Acad. Sci. U.S.A.">
        <title>Ecological drivers of bacterial community assembly in synthetic phycospheres.</title>
        <authorList>
            <person name="Fu H."/>
            <person name="Uchimiya M."/>
            <person name="Gore J."/>
            <person name="Moran M.A."/>
        </authorList>
    </citation>
    <scope>NUCLEOTIDE SEQUENCE [LARGE SCALE GENOMIC DNA]</scope>
    <source>
        <strain evidence="7">HF-Din03</strain>
    </source>
</reference>
<dbReference type="Gene3D" id="1.10.490.10">
    <property type="entry name" value="Globins"/>
    <property type="match status" value="1"/>
</dbReference>
<dbReference type="GO" id="GO:0071500">
    <property type="term" value="P:cellular response to nitrosative stress"/>
    <property type="evidence" value="ECO:0007669"/>
    <property type="project" value="TreeGrafter"/>
</dbReference>
<protein>
    <submittedName>
        <fullName evidence="7">Globin domain protein</fullName>
    </submittedName>
</protein>
<dbReference type="SUPFAM" id="SSF46458">
    <property type="entry name" value="Globin-like"/>
    <property type="match status" value="1"/>
</dbReference>
<evidence type="ECO:0000256" key="3">
    <source>
        <dbReference type="ARBA" id="ARBA00022723"/>
    </source>
</evidence>
<evidence type="ECO:0000313" key="7">
    <source>
        <dbReference type="EMBL" id="NVK96148.1"/>
    </source>
</evidence>
<dbReference type="PROSITE" id="PS01033">
    <property type="entry name" value="GLOBIN"/>
    <property type="match status" value="1"/>
</dbReference>
<organism evidence="7 8">
    <name type="scientific">Ruegeria pomeroyi</name>
    <dbReference type="NCBI Taxonomy" id="89184"/>
    <lineage>
        <taxon>Bacteria</taxon>
        <taxon>Pseudomonadati</taxon>
        <taxon>Pseudomonadota</taxon>
        <taxon>Alphaproteobacteria</taxon>
        <taxon>Rhodobacterales</taxon>
        <taxon>Roseobacteraceae</taxon>
        <taxon>Ruegeria</taxon>
    </lineage>
</organism>
<dbReference type="InterPro" id="IPR012292">
    <property type="entry name" value="Globin/Proto"/>
</dbReference>
<evidence type="ECO:0000259" key="6">
    <source>
        <dbReference type="PROSITE" id="PS01033"/>
    </source>
</evidence>
<evidence type="ECO:0000256" key="4">
    <source>
        <dbReference type="ARBA" id="ARBA00023004"/>
    </source>
</evidence>
<dbReference type="PANTHER" id="PTHR43396:SF3">
    <property type="entry name" value="FLAVOHEMOPROTEIN"/>
    <property type="match status" value="1"/>
</dbReference>
<proteinExistence type="inferred from homology"/>
<dbReference type="GO" id="GO:0071949">
    <property type="term" value="F:FAD binding"/>
    <property type="evidence" value="ECO:0007669"/>
    <property type="project" value="TreeGrafter"/>
</dbReference>
<dbReference type="InterPro" id="IPR009050">
    <property type="entry name" value="Globin-like_sf"/>
</dbReference>
<name>A0A850LE17_9RHOB</name>
<sequence length="133" mass="15321">MKDEQIRLVQSSFARVFARKAELAERFYVHLFERLPDAKSLFRGDFFAQKEMFATMLASTVRGMNDVQAFHTMGQALARSHARFNLRRDDLDKAAEALSAAFRDVFGDTLNAQEQEAWDVAMRRLTRMLATPE</sequence>
<evidence type="ECO:0000256" key="1">
    <source>
        <dbReference type="ARBA" id="ARBA00022617"/>
    </source>
</evidence>
<dbReference type="GO" id="GO:0046872">
    <property type="term" value="F:metal ion binding"/>
    <property type="evidence" value="ECO:0007669"/>
    <property type="project" value="UniProtKB-KW"/>
</dbReference>
<dbReference type="EMBL" id="JABXIY010000011">
    <property type="protein sequence ID" value="NVK96148.1"/>
    <property type="molecule type" value="Genomic_DNA"/>
</dbReference>
<feature type="domain" description="Globin" evidence="6">
    <location>
        <begin position="1"/>
        <end position="133"/>
    </location>
</feature>
<keyword evidence="2 5" id="KW-0561">Oxygen transport</keyword>
<dbReference type="AlphaFoldDB" id="A0A850LE17"/>
<dbReference type="InterPro" id="IPR000971">
    <property type="entry name" value="Globin"/>
</dbReference>
<keyword evidence="3" id="KW-0479">Metal-binding</keyword>
<evidence type="ECO:0000256" key="5">
    <source>
        <dbReference type="RuleBase" id="RU000356"/>
    </source>
</evidence>
<dbReference type="PANTHER" id="PTHR43396">
    <property type="entry name" value="FLAVOHEMOPROTEIN"/>
    <property type="match status" value="1"/>
</dbReference>
<dbReference type="OMA" id="MWPRSTE"/>
<keyword evidence="4" id="KW-0408">Iron</keyword>
<comment type="caution">
    <text evidence="7">The sequence shown here is derived from an EMBL/GenBank/DDBJ whole genome shotgun (WGS) entry which is preliminary data.</text>
</comment>
<dbReference type="GO" id="GO:0008941">
    <property type="term" value="F:nitric oxide dioxygenase NAD(P)H activity"/>
    <property type="evidence" value="ECO:0007669"/>
    <property type="project" value="TreeGrafter"/>
</dbReference>
<dbReference type="RefSeq" id="WP_011049012.1">
    <property type="nucleotide sequence ID" value="NZ_CP076685.1"/>
</dbReference>
<dbReference type="Proteomes" id="UP000565723">
    <property type="component" value="Unassembled WGS sequence"/>
</dbReference>
<accession>A0A850LE17</accession>
<evidence type="ECO:0000313" key="8">
    <source>
        <dbReference type="Proteomes" id="UP000565723"/>
    </source>
</evidence>
<keyword evidence="5" id="KW-0813">Transport</keyword>